<feature type="domain" description="Gcp-like" evidence="2">
    <location>
        <begin position="261"/>
        <end position="440"/>
    </location>
</feature>
<comment type="subcellular location">
    <subcellularLocation>
        <location evidence="1">Mitochondrion</location>
    </subcellularLocation>
</comment>
<keyword evidence="4" id="KW-1185">Reference proteome</keyword>
<gene>
    <name evidence="3" type="ORF">CC86DRAFT_409277</name>
</gene>
<protein>
    <submittedName>
        <fullName evidence="3">Actin-like ATPase domain-containing protein</fullName>
    </submittedName>
</protein>
<dbReference type="HAMAP" id="MF_01445">
    <property type="entry name" value="TsaD"/>
    <property type="match status" value="1"/>
</dbReference>
<dbReference type="EMBL" id="MU006232">
    <property type="protein sequence ID" value="KAF2823362.1"/>
    <property type="molecule type" value="Genomic_DNA"/>
</dbReference>
<dbReference type="GO" id="GO:0005739">
    <property type="term" value="C:mitochondrion"/>
    <property type="evidence" value="ECO:0007669"/>
    <property type="project" value="UniProtKB-SubCell"/>
</dbReference>
<keyword evidence="1" id="KW-0819">tRNA processing</keyword>
<keyword evidence="1" id="KW-0496">Mitochondrion</keyword>
<dbReference type="SUPFAM" id="SSF53067">
    <property type="entry name" value="Actin-like ATPase domain"/>
    <property type="match status" value="1"/>
</dbReference>
<dbReference type="PANTHER" id="PTHR11735">
    <property type="entry name" value="TRNA N6-ADENOSINE THREONYLCARBAMOYLTRANSFERASE"/>
    <property type="match status" value="1"/>
</dbReference>
<dbReference type="InterPro" id="IPR017860">
    <property type="entry name" value="Peptidase_M22_CS"/>
</dbReference>
<dbReference type="GO" id="GO:0061711">
    <property type="term" value="F:tRNA N(6)-L-threonylcarbamoyladenine synthase activity"/>
    <property type="evidence" value="ECO:0007669"/>
    <property type="project" value="UniProtKB-EC"/>
</dbReference>
<dbReference type="Proteomes" id="UP000799424">
    <property type="component" value="Unassembled WGS sequence"/>
</dbReference>
<comment type="cofactor">
    <cofactor evidence="1">
        <name>a divalent metal cation</name>
        <dbReference type="ChEBI" id="CHEBI:60240"/>
    </cofactor>
    <text evidence="1">Binds 1 divalent metal cation per subunit.</text>
</comment>
<dbReference type="InterPro" id="IPR043129">
    <property type="entry name" value="ATPase_NBD"/>
</dbReference>
<proteinExistence type="inferred from homology"/>
<evidence type="ECO:0000256" key="1">
    <source>
        <dbReference type="HAMAP-Rule" id="MF_03179"/>
    </source>
</evidence>
<evidence type="ECO:0000313" key="4">
    <source>
        <dbReference type="Proteomes" id="UP000799424"/>
    </source>
</evidence>
<reference evidence="3" key="1">
    <citation type="journal article" date="2020" name="Stud. Mycol.">
        <title>101 Dothideomycetes genomes: a test case for predicting lifestyles and emergence of pathogens.</title>
        <authorList>
            <person name="Haridas S."/>
            <person name="Albert R."/>
            <person name="Binder M."/>
            <person name="Bloem J."/>
            <person name="Labutti K."/>
            <person name="Salamov A."/>
            <person name="Andreopoulos B."/>
            <person name="Baker S."/>
            <person name="Barry K."/>
            <person name="Bills G."/>
            <person name="Bluhm B."/>
            <person name="Cannon C."/>
            <person name="Castanera R."/>
            <person name="Culley D."/>
            <person name="Daum C."/>
            <person name="Ezra D."/>
            <person name="Gonzalez J."/>
            <person name="Henrissat B."/>
            <person name="Kuo A."/>
            <person name="Liang C."/>
            <person name="Lipzen A."/>
            <person name="Lutzoni F."/>
            <person name="Magnuson J."/>
            <person name="Mondo S."/>
            <person name="Nolan M."/>
            <person name="Ohm R."/>
            <person name="Pangilinan J."/>
            <person name="Park H.-J."/>
            <person name="Ramirez L."/>
            <person name="Alfaro M."/>
            <person name="Sun H."/>
            <person name="Tritt A."/>
            <person name="Yoshinaga Y."/>
            <person name="Zwiers L.-H."/>
            <person name="Turgeon B."/>
            <person name="Goodwin S."/>
            <person name="Spatafora J."/>
            <person name="Crous P."/>
            <person name="Grigoriev I."/>
        </authorList>
    </citation>
    <scope>NUCLEOTIDE SEQUENCE</scope>
    <source>
        <strain evidence="3">CBS 113818</strain>
    </source>
</reference>
<organism evidence="3 4">
    <name type="scientific">Ophiobolus disseminans</name>
    <dbReference type="NCBI Taxonomy" id="1469910"/>
    <lineage>
        <taxon>Eukaryota</taxon>
        <taxon>Fungi</taxon>
        <taxon>Dikarya</taxon>
        <taxon>Ascomycota</taxon>
        <taxon>Pezizomycotina</taxon>
        <taxon>Dothideomycetes</taxon>
        <taxon>Pleosporomycetidae</taxon>
        <taxon>Pleosporales</taxon>
        <taxon>Pleosporineae</taxon>
        <taxon>Phaeosphaeriaceae</taxon>
        <taxon>Ophiobolus</taxon>
    </lineage>
</organism>
<accession>A0A6A6ZQL9</accession>
<dbReference type="AlphaFoldDB" id="A0A6A6ZQL9"/>
<comment type="similarity">
    <text evidence="1">Belongs to the KAE1 / TsaD family.</text>
</comment>
<comment type="function">
    <text evidence="1">Required for the formation of a threonylcarbamoyl group on adenosine at position 37 (t(6)A37) in mitochondrial tRNAs that read codons beginning with adenine. Probably involved in the transfer of the threonylcarbamoyl moiety of threonylcarbamoyl-AMP (TC-AMP) to the N6 group of A37. Involved in mitochondrial genome maintenance.</text>
</comment>
<dbReference type="GO" id="GO:0072670">
    <property type="term" value="P:mitochondrial tRNA threonylcarbamoyladenosine modification"/>
    <property type="evidence" value="ECO:0007669"/>
    <property type="project" value="TreeGrafter"/>
</dbReference>
<name>A0A6A6ZQL9_9PLEO</name>
<dbReference type="PROSITE" id="PS01016">
    <property type="entry name" value="GLYCOPROTEASE"/>
    <property type="match status" value="1"/>
</dbReference>
<dbReference type="PANTHER" id="PTHR11735:SF6">
    <property type="entry name" value="TRNA N6-ADENOSINE THREONYLCARBAMOYLTRANSFERASE, MITOCHONDRIAL"/>
    <property type="match status" value="1"/>
</dbReference>
<dbReference type="Gene3D" id="3.30.420.40">
    <property type="match status" value="2"/>
</dbReference>
<sequence length="474" mass="51266">MTLAIETSCDDTSVAVLEKNVEDGNTVAKLHFHKKVTSNNAEHKGVHPLVSLQSHQENLAELVGEAIRHLPSIGHSCADASHTEHPVHRVDIAQKRLPDFISVTRGPGMRANLFTGLDTAKGLATAWQKPLVGVHHMQAHALTPRMVSALAPSSASPLTPVFPFLSLLASGGHTLIIHSASLTDNRVLGTTNDIAVGECLDKVARIVLPPDLLQATKSTMYGALLESFAFSRAGHEVTGIQGFGHGSTQSAAPLPKPSSDTADCTAKSYLDACGNSYDYDVPRNHEEAARKSATKWGWGFEQPLTKVHGGTKINSMELSFSGLLTAVERVVKFETDPITKKCTKVERAIDNISIAEKRDIVREVMRAAFEHVTYRLILGLRSIIGNSDSRPGVVLAGGVAANSFLRHILASTLCARGYSDIKLYFPPPNYCTDNAAMIAWAGMEMFEAGFIDPFSIRAIRKWPLDRLLDPVVDG</sequence>
<evidence type="ECO:0000259" key="2">
    <source>
        <dbReference type="Pfam" id="PF00814"/>
    </source>
</evidence>
<dbReference type="InterPro" id="IPR000905">
    <property type="entry name" value="Gcp-like_dom"/>
</dbReference>
<comment type="catalytic activity">
    <reaction evidence="1">
        <text>L-threonylcarbamoyladenylate + adenosine(37) in tRNA = N(6)-L-threonylcarbamoyladenosine(37) in tRNA + AMP + H(+)</text>
        <dbReference type="Rhea" id="RHEA:37059"/>
        <dbReference type="Rhea" id="RHEA-COMP:10162"/>
        <dbReference type="Rhea" id="RHEA-COMP:10163"/>
        <dbReference type="ChEBI" id="CHEBI:15378"/>
        <dbReference type="ChEBI" id="CHEBI:73682"/>
        <dbReference type="ChEBI" id="CHEBI:74411"/>
        <dbReference type="ChEBI" id="CHEBI:74418"/>
        <dbReference type="ChEBI" id="CHEBI:456215"/>
        <dbReference type="EC" id="2.3.1.234"/>
    </reaction>
</comment>
<dbReference type="GO" id="GO:0046872">
    <property type="term" value="F:metal ion binding"/>
    <property type="evidence" value="ECO:0007669"/>
    <property type="project" value="UniProtKB-KW"/>
</dbReference>
<keyword evidence="1" id="KW-0479">Metal-binding</keyword>
<keyword evidence="1" id="KW-0012">Acyltransferase</keyword>
<feature type="domain" description="Gcp-like" evidence="2">
    <location>
        <begin position="99"/>
        <end position="210"/>
    </location>
</feature>
<dbReference type="OrthoDB" id="10259622at2759"/>
<comment type="subunit">
    <text evidence="1">Homodimer.</text>
</comment>
<dbReference type="Pfam" id="PF00814">
    <property type="entry name" value="TsaD"/>
    <property type="match status" value="2"/>
</dbReference>
<keyword evidence="1" id="KW-0808">Transferase</keyword>
<dbReference type="InterPro" id="IPR022450">
    <property type="entry name" value="TsaD"/>
</dbReference>
<evidence type="ECO:0000313" key="3">
    <source>
        <dbReference type="EMBL" id="KAF2823362.1"/>
    </source>
</evidence>